<feature type="signal peptide" evidence="1">
    <location>
        <begin position="1"/>
        <end position="26"/>
    </location>
</feature>
<evidence type="ECO:0008006" key="4">
    <source>
        <dbReference type="Google" id="ProtNLM"/>
    </source>
</evidence>
<proteinExistence type="predicted"/>
<feature type="chain" id="PRO_5046434807" description="Lipoprotein" evidence="1">
    <location>
        <begin position="27"/>
        <end position="238"/>
    </location>
</feature>
<dbReference type="Proteomes" id="UP001371305">
    <property type="component" value="Unassembled WGS sequence"/>
</dbReference>
<reference evidence="2 3" key="1">
    <citation type="submission" date="2024-04" db="EMBL/GenBank/DDBJ databases">
        <title>Luteolibacter sp. isolated from soil.</title>
        <authorList>
            <person name="An J."/>
        </authorList>
    </citation>
    <scope>NUCLEOTIDE SEQUENCE [LARGE SCALE GENOMIC DNA]</scope>
    <source>
        <strain evidence="2 3">Y139</strain>
    </source>
</reference>
<comment type="caution">
    <text evidence="2">The sequence shown here is derived from an EMBL/GenBank/DDBJ whole genome shotgun (WGS) entry which is preliminary data.</text>
</comment>
<evidence type="ECO:0000256" key="1">
    <source>
        <dbReference type="SAM" id="SignalP"/>
    </source>
</evidence>
<gene>
    <name evidence="2" type="ORF">WKV53_23065</name>
</gene>
<name>A0ABU9B081_9BACT</name>
<evidence type="ECO:0000313" key="3">
    <source>
        <dbReference type="Proteomes" id="UP001371305"/>
    </source>
</evidence>
<keyword evidence="3" id="KW-1185">Reference proteome</keyword>
<dbReference type="RefSeq" id="WP_341407179.1">
    <property type="nucleotide sequence ID" value="NZ_JBBUKT010000011.1"/>
</dbReference>
<dbReference type="EMBL" id="JBBUKT010000011">
    <property type="protein sequence ID" value="MEK7953414.1"/>
    <property type="molecule type" value="Genomic_DNA"/>
</dbReference>
<evidence type="ECO:0000313" key="2">
    <source>
        <dbReference type="EMBL" id="MEK7953414.1"/>
    </source>
</evidence>
<sequence length="238" mass="25418">MNLPRLSHQLRRLLFLPVAIASLALASCYGPVPVDSSFKANRQLKVAVITMQAPVASVHHVGNQGLLDMAANHAMATGGRRELEGYPSQAKLDEAGKQFAKRLSSYGYKATHLPSVHPTYKDINPTTAKPTTAKPIPGTGSYLNGYDAAIYLSMPAVGRAKLVYAFIPLSGSSAIAPMQGAMYSTTDQKILWRSAVPVINPGDGVAIDGDGKDALYRAIDTAVKTSSDKVQSHFFEGF</sequence>
<protein>
    <recommendedName>
        <fullName evidence="4">Lipoprotein</fullName>
    </recommendedName>
</protein>
<accession>A0ABU9B081</accession>
<organism evidence="2 3">
    <name type="scientific">Luteolibacter soli</name>
    <dbReference type="NCBI Taxonomy" id="3135280"/>
    <lineage>
        <taxon>Bacteria</taxon>
        <taxon>Pseudomonadati</taxon>
        <taxon>Verrucomicrobiota</taxon>
        <taxon>Verrucomicrobiia</taxon>
        <taxon>Verrucomicrobiales</taxon>
        <taxon>Verrucomicrobiaceae</taxon>
        <taxon>Luteolibacter</taxon>
    </lineage>
</organism>
<dbReference type="PROSITE" id="PS51257">
    <property type="entry name" value="PROKAR_LIPOPROTEIN"/>
    <property type="match status" value="1"/>
</dbReference>
<keyword evidence="1" id="KW-0732">Signal</keyword>